<comment type="subcellular location">
    <subcellularLocation>
        <location evidence="1">Cytoplasm</location>
    </subcellularLocation>
</comment>
<evidence type="ECO:0000259" key="7">
    <source>
        <dbReference type="PROSITE" id="PS50043"/>
    </source>
</evidence>
<sequence length="213" mass="23264">MINILLAEDQALVRQGIKMMIEQHPSFRVVAEVANGKEAVDAYEKHLVDLVLMDVRMPVMTGIEATKVIRQRDPKAKVLILTTFADDEYAMEALRLGALGYLLKDADAANLLSSIESCLNGGISIDASVAGKVVPRLINRPGQAPSSMEMVELTSRERSILQLVGEGKNNQEIAEALHLSIGTVKNHVTVILQKLGLRDRTQLAIFAIRNGVV</sequence>
<evidence type="ECO:0000256" key="1">
    <source>
        <dbReference type="ARBA" id="ARBA00004496"/>
    </source>
</evidence>
<accession>A0A5D4SZ01</accession>
<evidence type="ECO:0000256" key="2">
    <source>
        <dbReference type="ARBA" id="ARBA00022553"/>
    </source>
</evidence>
<dbReference type="Gene3D" id="3.40.50.2300">
    <property type="match status" value="1"/>
</dbReference>
<dbReference type="Pfam" id="PF00196">
    <property type="entry name" value="GerE"/>
    <property type="match status" value="1"/>
</dbReference>
<name>A0A5D4SZ01_9BACI</name>
<feature type="domain" description="HTH luxR-type" evidence="7">
    <location>
        <begin position="146"/>
        <end position="211"/>
    </location>
</feature>
<dbReference type="SMART" id="SM00421">
    <property type="entry name" value="HTH_LUXR"/>
    <property type="match status" value="1"/>
</dbReference>
<keyword evidence="3" id="KW-0805">Transcription regulation</keyword>
<keyword evidence="2 6" id="KW-0597">Phosphoprotein</keyword>
<comment type="caution">
    <text evidence="9">The sequence shown here is derived from an EMBL/GenBank/DDBJ whole genome shotgun (WGS) entry which is preliminary data.</text>
</comment>
<dbReference type="InterPro" id="IPR058245">
    <property type="entry name" value="NreC/VraR/RcsB-like_REC"/>
</dbReference>
<dbReference type="PANTHER" id="PTHR43214:SF43">
    <property type="entry name" value="TWO-COMPONENT RESPONSE REGULATOR"/>
    <property type="match status" value="1"/>
</dbReference>
<dbReference type="InterPro" id="IPR016032">
    <property type="entry name" value="Sig_transdc_resp-reg_C-effctor"/>
</dbReference>
<organism evidence="9 10">
    <name type="scientific">Sutcliffiella horikoshii</name>
    <dbReference type="NCBI Taxonomy" id="79883"/>
    <lineage>
        <taxon>Bacteria</taxon>
        <taxon>Bacillati</taxon>
        <taxon>Bacillota</taxon>
        <taxon>Bacilli</taxon>
        <taxon>Bacillales</taxon>
        <taxon>Bacillaceae</taxon>
        <taxon>Sutcliffiella</taxon>
    </lineage>
</organism>
<dbReference type="PRINTS" id="PR00038">
    <property type="entry name" value="HTHLUXR"/>
</dbReference>
<dbReference type="GO" id="GO:0003677">
    <property type="term" value="F:DNA binding"/>
    <property type="evidence" value="ECO:0007669"/>
    <property type="project" value="UniProtKB-KW"/>
</dbReference>
<dbReference type="GO" id="GO:0000160">
    <property type="term" value="P:phosphorelay signal transduction system"/>
    <property type="evidence" value="ECO:0007669"/>
    <property type="project" value="InterPro"/>
</dbReference>
<dbReference type="SMART" id="SM00448">
    <property type="entry name" value="REC"/>
    <property type="match status" value="1"/>
</dbReference>
<feature type="domain" description="Response regulatory" evidence="8">
    <location>
        <begin position="3"/>
        <end position="119"/>
    </location>
</feature>
<evidence type="ECO:0000256" key="5">
    <source>
        <dbReference type="ARBA" id="ARBA00023163"/>
    </source>
</evidence>
<dbReference type="OrthoDB" id="9780153at2"/>
<dbReference type="GO" id="GO:0006355">
    <property type="term" value="P:regulation of DNA-templated transcription"/>
    <property type="evidence" value="ECO:0007669"/>
    <property type="project" value="InterPro"/>
</dbReference>
<keyword evidence="5" id="KW-0804">Transcription</keyword>
<dbReference type="InterPro" id="IPR039420">
    <property type="entry name" value="WalR-like"/>
</dbReference>
<evidence type="ECO:0000313" key="9">
    <source>
        <dbReference type="EMBL" id="TYS67244.1"/>
    </source>
</evidence>
<dbReference type="PANTHER" id="PTHR43214">
    <property type="entry name" value="TWO-COMPONENT RESPONSE REGULATOR"/>
    <property type="match status" value="1"/>
</dbReference>
<dbReference type="AlphaFoldDB" id="A0A5D4SZ01"/>
<protein>
    <submittedName>
        <fullName evidence="9">Response regulator transcription factor</fullName>
    </submittedName>
</protein>
<feature type="modified residue" description="4-aspartylphosphate" evidence="6">
    <location>
        <position position="54"/>
    </location>
</feature>
<dbReference type="InterPro" id="IPR011006">
    <property type="entry name" value="CheY-like_superfamily"/>
</dbReference>
<proteinExistence type="predicted"/>
<evidence type="ECO:0000256" key="4">
    <source>
        <dbReference type="ARBA" id="ARBA00023125"/>
    </source>
</evidence>
<dbReference type="PROSITE" id="PS50043">
    <property type="entry name" value="HTH_LUXR_2"/>
    <property type="match status" value="1"/>
</dbReference>
<dbReference type="InterPro" id="IPR001789">
    <property type="entry name" value="Sig_transdc_resp-reg_receiver"/>
</dbReference>
<dbReference type="Proteomes" id="UP000324517">
    <property type="component" value="Unassembled WGS sequence"/>
</dbReference>
<gene>
    <name evidence="9" type="ORF">FZC75_19370</name>
</gene>
<dbReference type="Pfam" id="PF00072">
    <property type="entry name" value="Response_reg"/>
    <property type="match status" value="1"/>
</dbReference>
<dbReference type="RefSeq" id="WP_148980413.1">
    <property type="nucleotide sequence ID" value="NZ_JBNILM010000011.1"/>
</dbReference>
<keyword evidence="4" id="KW-0238">DNA-binding</keyword>
<evidence type="ECO:0000256" key="6">
    <source>
        <dbReference type="PROSITE-ProRule" id="PRU00169"/>
    </source>
</evidence>
<evidence type="ECO:0000313" key="10">
    <source>
        <dbReference type="Proteomes" id="UP000324517"/>
    </source>
</evidence>
<dbReference type="EMBL" id="VTET01000013">
    <property type="protein sequence ID" value="TYS67244.1"/>
    <property type="molecule type" value="Genomic_DNA"/>
</dbReference>
<evidence type="ECO:0000256" key="3">
    <source>
        <dbReference type="ARBA" id="ARBA00023015"/>
    </source>
</evidence>
<dbReference type="GO" id="GO:0005737">
    <property type="term" value="C:cytoplasm"/>
    <property type="evidence" value="ECO:0007669"/>
    <property type="project" value="UniProtKB-SubCell"/>
</dbReference>
<dbReference type="CDD" id="cd06170">
    <property type="entry name" value="LuxR_C_like"/>
    <property type="match status" value="1"/>
</dbReference>
<evidence type="ECO:0000259" key="8">
    <source>
        <dbReference type="PROSITE" id="PS50110"/>
    </source>
</evidence>
<reference evidence="9 10" key="1">
    <citation type="submission" date="2019-08" db="EMBL/GenBank/DDBJ databases">
        <title>Bacillus genomes from the desert of Cuatro Cienegas, Coahuila.</title>
        <authorList>
            <person name="Olmedo-Alvarez G."/>
        </authorList>
    </citation>
    <scope>NUCLEOTIDE SEQUENCE [LARGE SCALE GENOMIC DNA]</scope>
    <source>
        <strain evidence="9 10">CH98b_3T</strain>
    </source>
</reference>
<dbReference type="SUPFAM" id="SSF52172">
    <property type="entry name" value="CheY-like"/>
    <property type="match status" value="1"/>
</dbReference>
<dbReference type="CDD" id="cd17535">
    <property type="entry name" value="REC_NarL-like"/>
    <property type="match status" value="1"/>
</dbReference>
<dbReference type="InterPro" id="IPR000792">
    <property type="entry name" value="Tscrpt_reg_LuxR_C"/>
</dbReference>
<dbReference type="PROSITE" id="PS50110">
    <property type="entry name" value="RESPONSE_REGULATORY"/>
    <property type="match status" value="1"/>
</dbReference>
<dbReference type="SUPFAM" id="SSF46894">
    <property type="entry name" value="C-terminal effector domain of the bipartite response regulators"/>
    <property type="match status" value="1"/>
</dbReference>